<dbReference type="Proteomes" id="UP000264179">
    <property type="component" value="Unassembled WGS sequence"/>
</dbReference>
<dbReference type="AlphaFoldDB" id="A0A358HUC7"/>
<accession>A0A358HUC7</accession>
<evidence type="ECO:0000313" key="1">
    <source>
        <dbReference type="EMBL" id="HBU98775.1"/>
    </source>
</evidence>
<reference evidence="3 4" key="1">
    <citation type="journal article" date="2018" name="Nat. Biotechnol.">
        <title>A standardized bacterial taxonomy based on genome phylogeny substantially revises the tree of life.</title>
        <authorList>
            <person name="Parks D.H."/>
            <person name="Chuvochina M."/>
            <person name="Waite D.W."/>
            <person name="Rinke C."/>
            <person name="Skarshewski A."/>
            <person name="Chaumeil P.A."/>
            <person name="Hugenholtz P."/>
        </authorList>
    </citation>
    <scope>NUCLEOTIDE SEQUENCE [LARGE SCALE GENOMIC DNA]</scope>
    <source>
        <strain evidence="1">UBA8707</strain>
        <strain evidence="2">UBA9881</strain>
    </source>
</reference>
<comment type="caution">
    <text evidence="1">The sequence shown here is derived from an EMBL/GenBank/DDBJ whole genome shotgun (WGS) entry which is preliminary data.</text>
</comment>
<organism evidence="1 4">
    <name type="scientific">Thalassospira lucentensis</name>
    <dbReference type="NCBI Taxonomy" id="168935"/>
    <lineage>
        <taxon>Bacteria</taxon>
        <taxon>Pseudomonadati</taxon>
        <taxon>Pseudomonadota</taxon>
        <taxon>Alphaproteobacteria</taxon>
        <taxon>Rhodospirillales</taxon>
        <taxon>Thalassospiraceae</taxon>
        <taxon>Thalassospira</taxon>
    </lineage>
</organism>
<evidence type="ECO:0000313" key="3">
    <source>
        <dbReference type="Proteomes" id="UP000264179"/>
    </source>
</evidence>
<name>A0A358HUC7_9PROT</name>
<dbReference type="EMBL" id="DOOG01000107">
    <property type="protein sequence ID" value="HBU98775.1"/>
    <property type="molecule type" value="Genomic_DNA"/>
</dbReference>
<gene>
    <name evidence="1" type="ORF">DEF21_12840</name>
    <name evidence="2" type="ORF">DHR80_17770</name>
</gene>
<sequence length="63" mass="6892">MRISVIFKVAWAVAKLEHIIAVARHAVIIIPAIARPQIRSDGVNGLPADDHNHMNELIVMTAS</sequence>
<evidence type="ECO:0000313" key="4">
    <source>
        <dbReference type="Proteomes" id="UP000264753"/>
    </source>
</evidence>
<dbReference type="EMBL" id="DPOP01000140">
    <property type="protein sequence ID" value="HCW69007.1"/>
    <property type="molecule type" value="Genomic_DNA"/>
</dbReference>
<evidence type="ECO:0000313" key="2">
    <source>
        <dbReference type="EMBL" id="HCW69007.1"/>
    </source>
</evidence>
<dbReference type="Proteomes" id="UP000264753">
    <property type="component" value="Unassembled WGS sequence"/>
</dbReference>
<proteinExistence type="predicted"/>
<protein>
    <submittedName>
        <fullName evidence="1">Uncharacterized protein</fullName>
    </submittedName>
</protein>